<dbReference type="SMART" id="SM00100">
    <property type="entry name" value="cNMP"/>
    <property type="match status" value="1"/>
</dbReference>
<sequence length="146" mass="15889">MVNRSMTSGDPVPRGDLRAQLRRLGSVPGLSDAPVATLRAMLEAGHVVGIRPHWALLAEGTPADKAYVVLDGQVDVRRRGEVLGRCRPGEFLGELGIVRRRLRSATVVTASAVTALHLDRAAFERLHEQDAYFRALVGEAMLRKTA</sequence>
<dbReference type="InterPro" id="IPR014710">
    <property type="entry name" value="RmlC-like_jellyroll"/>
</dbReference>
<dbReference type="CDD" id="cd00038">
    <property type="entry name" value="CAP_ED"/>
    <property type="match status" value="1"/>
</dbReference>
<gene>
    <name evidence="2" type="ORF">EFL26_11015</name>
</gene>
<dbReference type="SUPFAM" id="SSF51206">
    <property type="entry name" value="cAMP-binding domain-like"/>
    <property type="match status" value="1"/>
</dbReference>
<dbReference type="Proteomes" id="UP000279994">
    <property type="component" value="Unassembled WGS sequence"/>
</dbReference>
<dbReference type="Pfam" id="PF00027">
    <property type="entry name" value="cNMP_binding"/>
    <property type="match status" value="1"/>
</dbReference>
<evidence type="ECO:0000313" key="2">
    <source>
        <dbReference type="EMBL" id="RNM13536.1"/>
    </source>
</evidence>
<dbReference type="OrthoDB" id="4619743at2"/>
<dbReference type="RefSeq" id="WP_123222945.1">
    <property type="nucleotide sequence ID" value="NZ_RJSF01000040.1"/>
</dbReference>
<dbReference type="InterPro" id="IPR018490">
    <property type="entry name" value="cNMP-bd_dom_sf"/>
</dbReference>
<keyword evidence="3" id="KW-1185">Reference proteome</keyword>
<dbReference type="InterPro" id="IPR000595">
    <property type="entry name" value="cNMP-bd_dom"/>
</dbReference>
<evidence type="ECO:0000259" key="1">
    <source>
        <dbReference type="PROSITE" id="PS50042"/>
    </source>
</evidence>
<dbReference type="PROSITE" id="PS00889">
    <property type="entry name" value="CNMP_BINDING_2"/>
    <property type="match status" value="1"/>
</dbReference>
<organism evidence="2 3">
    <name type="scientific">Nocardioides pocheonensis</name>
    <dbReference type="NCBI Taxonomy" id="661485"/>
    <lineage>
        <taxon>Bacteria</taxon>
        <taxon>Bacillati</taxon>
        <taxon>Actinomycetota</taxon>
        <taxon>Actinomycetes</taxon>
        <taxon>Propionibacteriales</taxon>
        <taxon>Nocardioidaceae</taxon>
        <taxon>Nocardioides</taxon>
    </lineage>
</organism>
<reference evidence="2 3" key="1">
    <citation type="submission" date="2018-11" db="EMBL/GenBank/DDBJ databases">
        <authorList>
            <person name="Li F."/>
        </authorList>
    </citation>
    <scope>NUCLEOTIDE SEQUENCE [LARGE SCALE GENOMIC DNA]</scope>
    <source>
        <strain evidence="2 3">Gsoil 818</strain>
    </source>
</reference>
<name>A0A3N0GMT9_9ACTN</name>
<evidence type="ECO:0000313" key="3">
    <source>
        <dbReference type="Proteomes" id="UP000279994"/>
    </source>
</evidence>
<dbReference type="InterPro" id="IPR018488">
    <property type="entry name" value="cNMP-bd_CS"/>
</dbReference>
<protein>
    <submittedName>
        <fullName evidence="2">Cyclic nucleotide-binding domain-containing protein</fullName>
    </submittedName>
</protein>
<comment type="caution">
    <text evidence="2">The sequence shown here is derived from an EMBL/GenBank/DDBJ whole genome shotgun (WGS) entry which is preliminary data.</text>
</comment>
<dbReference type="AlphaFoldDB" id="A0A3N0GMT9"/>
<dbReference type="Gene3D" id="2.60.120.10">
    <property type="entry name" value="Jelly Rolls"/>
    <property type="match status" value="1"/>
</dbReference>
<accession>A0A3N0GMT9</accession>
<dbReference type="PROSITE" id="PS50042">
    <property type="entry name" value="CNMP_BINDING_3"/>
    <property type="match status" value="1"/>
</dbReference>
<feature type="domain" description="Cyclic nucleotide-binding" evidence="1">
    <location>
        <begin position="56"/>
        <end position="126"/>
    </location>
</feature>
<dbReference type="EMBL" id="RJSF01000040">
    <property type="protein sequence ID" value="RNM13536.1"/>
    <property type="molecule type" value="Genomic_DNA"/>
</dbReference>
<proteinExistence type="predicted"/>